<keyword evidence="2" id="KW-1185">Reference proteome</keyword>
<dbReference type="InterPro" id="IPR014710">
    <property type="entry name" value="RmlC-like_jellyroll"/>
</dbReference>
<accession>A0ABY5U121</accession>
<dbReference type="EMBL" id="CP103866">
    <property type="protein sequence ID" value="UWE03324.1"/>
    <property type="molecule type" value="Genomic_DNA"/>
</dbReference>
<dbReference type="SUPFAM" id="SSF51182">
    <property type="entry name" value="RmlC-like cupins"/>
    <property type="match status" value="1"/>
</dbReference>
<dbReference type="Gene3D" id="2.60.120.10">
    <property type="entry name" value="Jelly Rolls"/>
    <property type="match status" value="1"/>
</dbReference>
<protein>
    <submittedName>
        <fullName evidence="1">Cupin domain-containing protein</fullName>
    </submittedName>
</protein>
<dbReference type="InterPro" id="IPR011051">
    <property type="entry name" value="RmlC_Cupin_sf"/>
</dbReference>
<dbReference type="Pfam" id="PF03079">
    <property type="entry name" value="ARD"/>
    <property type="match status" value="1"/>
</dbReference>
<reference evidence="1" key="1">
    <citation type="submission" date="2022-08" db="EMBL/GenBank/DDBJ databases">
        <title>The complete genome sequence of the thermophilic bacterium Laceyella sacchari FBKL4.010 reveals the basis for tetramethylpyrazine biosynthesis in Moutai-flavor Daqu.</title>
        <authorList>
            <person name="Li D."/>
            <person name="Huang W."/>
            <person name="Wang C."/>
            <person name="Qiu S."/>
        </authorList>
    </citation>
    <scope>NUCLEOTIDE SEQUENCE</scope>
    <source>
        <strain evidence="1">FBKL4.014</strain>
    </source>
</reference>
<name>A0ABY5U121_LACSH</name>
<sequence length="173" mass="20328">MANLFVFNEEVETQDHEKITLFLERFGIQFGKVELPDQAKELAKLQTLTDEQRSGLIDLFPEEIDKFSSLTGYRSDVVCFYPEFEHLDFILSKFAPIHFHFENEFWYFVDGSAKFGYLGHDGTKFQVTVEAGEFIQVPEGVWQWFELTEEKRMKAIRFFYTTGTVPERVPVEL</sequence>
<evidence type="ECO:0000313" key="1">
    <source>
        <dbReference type="EMBL" id="UWE03324.1"/>
    </source>
</evidence>
<proteinExistence type="predicted"/>
<gene>
    <name evidence="1" type="ORF">NYR52_14595</name>
</gene>
<dbReference type="Proteomes" id="UP001058650">
    <property type="component" value="Chromosome"/>
</dbReference>
<dbReference type="InterPro" id="IPR004313">
    <property type="entry name" value="ARD"/>
</dbReference>
<evidence type="ECO:0000313" key="2">
    <source>
        <dbReference type="Proteomes" id="UP001058650"/>
    </source>
</evidence>
<organism evidence="1 2">
    <name type="scientific">Laceyella sacchari</name>
    <name type="common">Thermoactinomyces thalpophilus</name>
    <dbReference type="NCBI Taxonomy" id="37482"/>
    <lineage>
        <taxon>Bacteria</taxon>
        <taxon>Bacillati</taxon>
        <taxon>Bacillota</taxon>
        <taxon>Bacilli</taxon>
        <taxon>Bacillales</taxon>
        <taxon>Thermoactinomycetaceae</taxon>
        <taxon>Laceyella</taxon>
    </lineage>
</organism>
<dbReference type="RefSeq" id="WP_259435917.1">
    <property type="nucleotide sequence ID" value="NZ_CP103866.1"/>
</dbReference>